<dbReference type="EMBL" id="AP023355">
    <property type="protein sequence ID" value="BCJ34865.1"/>
    <property type="molecule type" value="Genomic_DNA"/>
</dbReference>
<organism evidence="2 3">
    <name type="scientific">Actinocatenispora thailandica</name>
    <dbReference type="NCBI Taxonomy" id="227318"/>
    <lineage>
        <taxon>Bacteria</taxon>
        <taxon>Bacillati</taxon>
        <taxon>Actinomycetota</taxon>
        <taxon>Actinomycetes</taxon>
        <taxon>Micromonosporales</taxon>
        <taxon>Micromonosporaceae</taxon>
        <taxon>Actinocatenispora</taxon>
    </lineage>
</organism>
<dbReference type="AlphaFoldDB" id="A0A7R7DNR4"/>
<dbReference type="Proteomes" id="UP000611640">
    <property type="component" value="Chromosome"/>
</dbReference>
<evidence type="ECO:0000313" key="2">
    <source>
        <dbReference type="EMBL" id="BCJ34865.1"/>
    </source>
</evidence>
<reference evidence="2 3" key="1">
    <citation type="submission" date="2020-08" db="EMBL/GenBank/DDBJ databases">
        <title>Whole genome shotgun sequence of Actinocatenispora thailandica NBRC 105041.</title>
        <authorList>
            <person name="Komaki H."/>
            <person name="Tamura T."/>
        </authorList>
    </citation>
    <scope>NUCLEOTIDE SEQUENCE [LARGE SCALE GENOMIC DNA]</scope>
    <source>
        <strain evidence="2 3">NBRC 105041</strain>
    </source>
</reference>
<feature type="transmembrane region" description="Helical" evidence="1">
    <location>
        <begin position="6"/>
        <end position="25"/>
    </location>
</feature>
<evidence type="ECO:0000313" key="3">
    <source>
        <dbReference type="Proteomes" id="UP000611640"/>
    </source>
</evidence>
<dbReference type="Pfam" id="PF19684">
    <property type="entry name" value="DUF6186"/>
    <property type="match status" value="1"/>
</dbReference>
<dbReference type="InterPro" id="IPR046177">
    <property type="entry name" value="DUF6186"/>
</dbReference>
<dbReference type="RefSeq" id="WP_203961531.1">
    <property type="nucleotide sequence ID" value="NZ_AP023355.1"/>
</dbReference>
<dbReference type="KEGG" id="atl:Athai_23680"/>
<protein>
    <submittedName>
        <fullName evidence="2">Uncharacterized protein</fullName>
    </submittedName>
</protein>
<name>A0A7R7DNR4_9ACTN</name>
<accession>A0A7R7DNR4</accession>
<keyword evidence="1" id="KW-0472">Membrane</keyword>
<gene>
    <name evidence="2" type="ORF">Athai_23680</name>
</gene>
<keyword evidence="1" id="KW-0812">Transmembrane</keyword>
<feature type="transmembrane region" description="Helical" evidence="1">
    <location>
        <begin position="53"/>
        <end position="71"/>
    </location>
</feature>
<keyword evidence="3" id="KW-1185">Reference proteome</keyword>
<proteinExistence type="predicted"/>
<evidence type="ECO:0000256" key="1">
    <source>
        <dbReference type="SAM" id="Phobius"/>
    </source>
</evidence>
<sequence length="72" mass="8083">MSVTRIATLVAYGLALVSIVTLEVAGRREGSRVPTLAQLCGFVMRYRVGRVPLGRVALLGFWWWVGFHFFAR</sequence>
<keyword evidence="1" id="KW-1133">Transmembrane helix</keyword>